<dbReference type="GO" id="GO:0004155">
    <property type="term" value="F:6,7-dihydropteridine reductase activity"/>
    <property type="evidence" value="ECO:0007669"/>
    <property type="project" value="UniProtKB-EC"/>
</dbReference>
<name>A0ABS0J5Z2_9BACT</name>
<dbReference type="Pfam" id="PF00881">
    <property type="entry name" value="Nitroreductase"/>
    <property type="match status" value="1"/>
</dbReference>
<evidence type="ECO:0000313" key="5">
    <source>
        <dbReference type="EMBL" id="MBG3877875.1"/>
    </source>
</evidence>
<evidence type="ECO:0000259" key="4">
    <source>
        <dbReference type="Pfam" id="PF00881"/>
    </source>
</evidence>
<dbReference type="CDD" id="cd02149">
    <property type="entry name" value="NfsB-like"/>
    <property type="match status" value="1"/>
</dbReference>
<organism evidence="5 6">
    <name type="scientific">Nitratidesulfovibrio oxamicus</name>
    <dbReference type="NCBI Taxonomy" id="32016"/>
    <lineage>
        <taxon>Bacteria</taxon>
        <taxon>Pseudomonadati</taxon>
        <taxon>Thermodesulfobacteriota</taxon>
        <taxon>Desulfovibrionia</taxon>
        <taxon>Desulfovibrionales</taxon>
        <taxon>Desulfovibrionaceae</taxon>
        <taxon>Nitratidesulfovibrio</taxon>
    </lineage>
</organism>
<keyword evidence="6" id="KW-1185">Reference proteome</keyword>
<evidence type="ECO:0000313" key="6">
    <source>
        <dbReference type="Proteomes" id="UP001194469"/>
    </source>
</evidence>
<dbReference type="Proteomes" id="UP001194469">
    <property type="component" value="Unassembled WGS sequence"/>
</dbReference>
<sequence>MHIDEYAKARYTTKAFDPARRIPQDQVTQIETLLRFSPSSTNVQPWHFFIAGTDEGKERIAKATTGFYSFNAPKVLNASHVVVFCTRNNVDEAHLQAVLAQEDKDGRFHDAATRDGQHGGRSYFVNMHRFELRDVQHWMEKQVYLALGTLLYSVSLLGIDACPMEGFDQRILDQELDLRTIGCTSSVLVPLGYRAADDFNAKLPKSRLPGEAILTRL</sequence>
<dbReference type="EC" id="1.5.1.34" evidence="5"/>
<dbReference type="PANTHER" id="PTHR43673">
    <property type="entry name" value="NAD(P)H NITROREDUCTASE YDGI-RELATED"/>
    <property type="match status" value="1"/>
</dbReference>
<dbReference type="NCBIfam" id="NF008275">
    <property type="entry name" value="PRK11053.1"/>
    <property type="match status" value="1"/>
</dbReference>
<dbReference type="Gene3D" id="3.40.109.10">
    <property type="entry name" value="NADH Oxidase"/>
    <property type="match status" value="1"/>
</dbReference>
<evidence type="ECO:0000256" key="1">
    <source>
        <dbReference type="ARBA" id="ARBA00007118"/>
    </source>
</evidence>
<dbReference type="InterPro" id="IPR033878">
    <property type="entry name" value="NfsB-like"/>
</dbReference>
<protein>
    <submittedName>
        <fullName evidence="5">Oxygen-insensitive NAD(P)H nitroreductase</fullName>
        <ecNumber evidence="5">1.5.1.34</ecNumber>
    </submittedName>
</protein>
<dbReference type="InterPro" id="IPR000415">
    <property type="entry name" value="Nitroreductase-like"/>
</dbReference>
<comment type="similarity">
    <text evidence="1">Belongs to the nitroreductase family.</text>
</comment>
<dbReference type="PANTHER" id="PTHR43673:SF10">
    <property type="entry name" value="NADH DEHYDROGENASE_NAD(P)H NITROREDUCTASE XCC3605-RELATED"/>
    <property type="match status" value="1"/>
</dbReference>
<comment type="caution">
    <text evidence="5">The sequence shown here is derived from an EMBL/GenBank/DDBJ whole genome shotgun (WGS) entry which is preliminary data.</text>
</comment>
<proteinExistence type="inferred from homology"/>
<feature type="domain" description="Nitroreductase" evidence="4">
    <location>
        <begin position="8"/>
        <end position="193"/>
    </location>
</feature>
<evidence type="ECO:0000256" key="2">
    <source>
        <dbReference type="ARBA" id="ARBA00022857"/>
    </source>
</evidence>
<dbReference type="SUPFAM" id="SSF55469">
    <property type="entry name" value="FMN-dependent nitroreductase-like"/>
    <property type="match status" value="1"/>
</dbReference>
<accession>A0ABS0J5Z2</accession>
<keyword evidence="3 5" id="KW-0560">Oxidoreductase</keyword>
<reference evidence="5 6" key="1">
    <citation type="submission" date="2019-08" db="EMBL/GenBank/DDBJ databases">
        <authorList>
            <person name="Luo N."/>
        </authorList>
    </citation>
    <scope>NUCLEOTIDE SEQUENCE [LARGE SCALE GENOMIC DNA]</scope>
    <source>
        <strain evidence="5 6">NCIMB 9442</strain>
    </source>
</reference>
<gene>
    <name evidence="5" type="primary">nfsB</name>
    <name evidence="5" type="ORF">FVW20_12850</name>
</gene>
<evidence type="ECO:0000256" key="3">
    <source>
        <dbReference type="ARBA" id="ARBA00023002"/>
    </source>
</evidence>
<dbReference type="EMBL" id="VRYY01000398">
    <property type="protein sequence ID" value="MBG3877875.1"/>
    <property type="molecule type" value="Genomic_DNA"/>
</dbReference>
<dbReference type="InterPro" id="IPR029479">
    <property type="entry name" value="Nitroreductase"/>
</dbReference>
<dbReference type="RefSeq" id="WP_196609928.1">
    <property type="nucleotide sequence ID" value="NZ_VRYY01000398.1"/>
</dbReference>
<keyword evidence="2" id="KW-0521">NADP</keyword>